<keyword evidence="3" id="KW-0804">Transcription</keyword>
<gene>
    <name evidence="5" type="ORF">MNBD_NITROSPINAE01-1465</name>
</gene>
<sequence length="243" mass="26665">MIDRSALSARIKEIRGKRTLSQFADIIGVSHMSVKRYEEGALPDIDTLLNIAKAGDIDLGRLLTGKPLPADVRDVKPLTLGVLPAKSYSATDNGEWPALSGDQYISVPLTKSAIAAGEPIIMEEDVIDHVLLHMRALKKAGASKNLVACRVKGDSMSPHLNSGDIVVIDRDVDKEKIIEKKIYAVMNDGGVTAKTLQKEGYHLYLIPLNQSHRIQHIDLREVDNSPIVGLVIGAWRNFEGRLF</sequence>
<dbReference type="Pfam" id="PF01381">
    <property type="entry name" value="HTH_3"/>
    <property type="match status" value="1"/>
</dbReference>
<dbReference type="Gene3D" id="1.10.260.40">
    <property type="entry name" value="lambda repressor-like DNA-binding domains"/>
    <property type="match status" value="1"/>
</dbReference>
<dbReference type="SUPFAM" id="SSF47413">
    <property type="entry name" value="lambda repressor-like DNA-binding domains"/>
    <property type="match status" value="1"/>
</dbReference>
<dbReference type="EMBL" id="UOGC01000003">
    <property type="protein sequence ID" value="VAX15083.1"/>
    <property type="molecule type" value="Genomic_DNA"/>
</dbReference>
<dbReference type="CDD" id="cd06529">
    <property type="entry name" value="S24_LexA-like"/>
    <property type="match status" value="1"/>
</dbReference>
<keyword evidence="2" id="KW-0238">DNA-binding</keyword>
<dbReference type="SUPFAM" id="SSF51306">
    <property type="entry name" value="LexA/Signal peptidase"/>
    <property type="match status" value="1"/>
</dbReference>
<dbReference type="SMART" id="SM00530">
    <property type="entry name" value="HTH_XRE"/>
    <property type="match status" value="1"/>
</dbReference>
<dbReference type="AlphaFoldDB" id="A0A3B1BSB5"/>
<name>A0A3B1BSB5_9ZZZZ</name>
<protein>
    <recommendedName>
        <fullName evidence="4">HTH cro/C1-type domain-containing protein</fullName>
    </recommendedName>
</protein>
<dbReference type="CDD" id="cd00093">
    <property type="entry name" value="HTH_XRE"/>
    <property type="match status" value="1"/>
</dbReference>
<organism evidence="5">
    <name type="scientific">hydrothermal vent metagenome</name>
    <dbReference type="NCBI Taxonomy" id="652676"/>
    <lineage>
        <taxon>unclassified sequences</taxon>
        <taxon>metagenomes</taxon>
        <taxon>ecological metagenomes</taxon>
    </lineage>
</organism>
<dbReference type="PROSITE" id="PS50943">
    <property type="entry name" value="HTH_CROC1"/>
    <property type="match status" value="1"/>
</dbReference>
<dbReference type="PANTHER" id="PTHR40661">
    <property type="match status" value="1"/>
</dbReference>
<evidence type="ECO:0000256" key="3">
    <source>
        <dbReference type="ARBA" id="ARBA00023163"/>
    </source>
</evidence>
<dbReference type="PANTHER" id="PTHR40661:SF1">
    <property type="entry name" value="HTH CRO_C1-TYPE DOMAIN-CONTAINING PROTEIN"/>
    <property type="match status" value="1"/>
</dbReference>
<proteinExistence type="predicted"/>
<dbReference type="InterPro" id="IPR039418">
    <property type="entry name" value="LexA-like"/>
</dbReference>
<evidence type="ECO:0000256" key="2">
    <source>
        <dbReference type="ARBA" id="ARBA00023125"/>
    </source>
</evidence>
<reference evidence="5" key="1">
    <citation type="submission" date="2018-06" db="EMBL/GenBank/DDBJ databases">
        <authorList>
            <person name="Zhirakovskaya E."/>
        </authorList>
    </citation>
    <scope>NUCLEOTIDE SEQUENCE</scope>
</reference>
<feature type="domain" description="HTH cro/C1-type" evidence="4">
    <location>
        <begin position="11"/>
        <end position="62"/>
    </location>
</feature>
<dbReference type="InterPro" id="IPR036286">
    <property type="entry name" value="LexA/Signal_pep-like_sf"/>
</dbReference>
<dbReference type="GO" id="GO:0003677">
    <property type="term" value="F:DNA binding"/>
    <property type="evidence" value="ECO:0007669"/>
    <property type="project" value="UniProtKB-KW"/>
</dbReference>
<dbReference type="Gene3D" id="2.10.109.10">
    <property type="entry name" value="Umud Fragment, subunit A"/>
    <property type="match status" value="1"/>
</dbReference>
<evidence type="ECO:0000259" key="4">
    <source>
        <dbReference type="PROSITE" id="PS50943"/>
    </source>
</evidence>
<keyword evidence="1" id="KW-0805">Transcription regulation</keyword>
<evidence type="ECO:0000313" key="5">
    <source>
        <dbReference type="EMBL" id="VAX15083.1"/>
    </source>
</evidence>
<dbReference type="InterPro" id="IPR015927">
    <property type="entry name" value="Peptidase_S24_S26A/B/C"/>
</dbReference>
<evidence type="ECO:0000256" key="1">
    <source>
        <dbReference type="ARBA" id="ARBA00023015"/>
    </source>
</evidence>
<accession>A0A3B1BSB5</accession>
<dbReference type="InterPro" id="IPR001387">
    <property type="entry name" value="Cro/C1-type_HTH"/>
</dbReference>
<dbReference type="InterPro" id="IPR010982">
    <property type="entry name" value="Lambda_DNA-bd_dom_sf"/>
</dbReference>
<dbReference type="Pfam" id="PF00717">
    <property type="entry name" value="Peptidase_S24"/>
    <property type="match status" value="1"/>
</dbReference>